<reference evidence="2 3" key="1">
    <citation type="journal article" date="2010" name="ChemBioChem">
        <title>Cloning and characterization of the biosynthetic gene cluster of 16-membered macrolide antibiotic FD-891: involvement of a dual functional cytochrome P450 monooxygenase catalyzing epoxidation and hydroxylation.</title>
        <authorList>
            <person name="Kudo F."/>
            <person name="Motegi A."/>
            <person name="Mizoue K."/>
            <person name="Eguchi T."/>
        </authorList>
    </citation>
    <scope>NUCLEOTIDE SEQUENCE [LARGE SCALE GENOMIC DNA]</scope>
    <source>
        <strain evidence="2 3">A-8890</strain>
    </source>
</reference>
<dbReference type="EMBL" id="AP018448">
    <property type="protein sequence ID" value="BBC37739.1"/>
    <property type="molecule type" value="Genomic_DNA"/>
</dbReference>
<keyword evidence="3" id="KW-1185">Reference proteome</keyword>
<protein>
    <submittedName>
        <fullName evidence="2">Uncharacterized protein</fullName>
    </submittedName>
</protein>
<feature type="compositionally biased region" description="Basic and acidic residues" evidence="1">
    <location>
        <begin position="45"/>
        <end position="63"/>
    </location>
</feature>
<proteinExistence type="predicted"/>
<feature type="region of interest" description="Disordered" evidence="1">
    <location>
        <begin position="1"/>
        <end position="63"/>
    </location>
</feature>
<evidence type="ECO:0000256" key="1">
    <source>
        <dbReference type="SAM" id="MobiDB-lite"/>
    </source>
</evidence>
<organism evidence="2 3">
    <name type="scientific">Streptomyces graminofaciens</name>
    <dbReference type="NCBI Taxonomy" id="68212"/>
    <lineage>
        <taxon>Bacteria</taxon>
        <taxon>Bacillati</taxon>
        <taxon>Actinomycetota</taxon>
        <taxon>Actinomycetes</taxon>
        <taxon>Kitasatosporales</taxon>
        <taxon>Streptomycetaceae</taxon>
        <taxon>Streptomyces</taxon>
    </lineage>
</organism>
<gene>
    <name evidence="2" type="ORF">SGFS_090330</name>
</gene>
<reference evidence="2 3" key="2">
    <citation type="journal article" date="2023" name="ChemBioChem">
        <title>Acyltransferase Domain Exchange between Two Independent Type I Polyketide Synthases in the Same Producer Strain of Macrolide Antibiotics.</title>
        <authorList>
            <person name="Kudo F."/>
            <person name="Kishikawa K."/>
            <person name="Tsuboi K."/>
            <person name="Kido T."/>
            <person name="Usui T."/>
            <person name="Hashimoto J."/>
            <person name="Shin-Ya K."/>
            <person name="Miyanaga A."/>
            <person name="Eguchi T."/>
        </authorList>
    </citation>
    <scope>NUCLEOTIDE SEQUENCE [LARGE SCALE GENOMIC DNA]</scope>
    <source>
        <strain evidence="2 3">A-8890</strain>
    </source>
</reference>
<evidence type="ECO:0000313" key="3">
    <source>
        <dbReference type="Proteomes" id="UP001321542"/>
    </source>
</evidence>
<feature type="compositionally biased region" description="Basic and acidic residues" evidence="1">
    <location>
        <begin position="1"/>
        <end position="10"/>
    </location>
</feature>
<evidence type="ECO:0000313" key="2">
    <source>
        <dbReference type="EMBL" id="BBC37739.1"/>
    </source>
</evidence>
<sequence>MPGAKDEKHGVVSTVSTTRRPARRASREPGRRVRQSCPGVIQGRTDARAARPARQHDPEAGHR</sequence>
<accession>A0ABN5VWJ7</accession>
<dbReference type="Proteomes" id="UP001321542">
    <property type="component" value="Chromosome"/>
</dbReference>
<name>A0ABN5VWJ7_9ACTN</name>